<dbReference type="InterPro" id="IPR036955">
    <property type="entry name" value="AP2/ERF_dom_sf"/>
</dbReference>
<dbReference type="SMART" id="SM00380">
    <property type="entry name" value="AP2"/>
    <property type="match status" value="1"/>
</dbReference>
<dbReference type="InterPro" id="IPR016177">
    <property type="entry name" value="DNA-bd_dom_sf"/>
</dbReference>
<comment type="subcellular location">
    <subcellularLocation>
        <location evidence="1">Nucleus</location>
    </subcellularLocation>
</comment>
<evidence type="ECO:0000259" key="8">
    <source>
        <dbReference type="PROSITE" id="PS51032"/>
    </source>
</evidence>
<comment type="similarity">
    <text evidence="6">Belongs to the AP2/ERF transcription factor family. ERF subfamily.</text>
</comment>
<reference evidence="10" key="1">
    <citation type="journal article" date="2016" name="Nat. Biotechnol.">
        <title>Sequencing wild and cultivated cassava and related species reveals extensive interspecific hybridization and genetic diversity.</title>
        <authorList>
            <person name="Bredeson J.V."/>
            <person name="Lyons J.B."/>
            <person name="Prochnik S.E."/>
            <person name="Wu G.A."/>
            <person name="Ha C.M."/>
            <person name="Edsinger-Gonzales E."/>
            <person name="Grimwood J."/>
            <person name="Schmutz J."/>
            <person name="Rabbi I.Y."/>
            <person name="Egesi C."/>
            <person name="Nauluvula P."/>
            <person name="Lebot V."/>
            <person name="Ndunguru J."/>
            <person name="Mkamilo G."/>
            <person name="Bart R.S."/>
            <person name="Setter T.L."/>
            <person name="Gleadow R.M."/>
            <person name="Kulakow P."/>
            <person name="Ferguson M.E."/>
            <person name="Rounsley S."/>
            <person name="Rokhsar D.S."/>
        </authorList>
    </citation>
    <scope>NUCLEOTIDE SEQUENCE [LARGE SCALE GENOMIC DNA]</scope>
    <source>
        <strain evidence="10">cv. AM560-2</strain>
    </source>
</reference>
<evidence type="ECO:0000256" key="5">
    <source>
        <dbReference type="ARBA" id="ARBA00023242"/>
    </source>
</evidence>
<dbReference type="PANTHER" id="PTHR31190:SF336">
    <property type="entry name" value="AP2_ERF DOMAIN-CONTAINING PROTEIN"/>
    <property type="match status" value="1"/>
</dbReference>
<evidence type="ECO:0000256" key="4">
    <source>
        <dbReference type="ARBA" id="ARBA00023163"/>
    </source>
</evidence>
<organism evidence="9 10">
    <name type="scientific">Manihot esculenta</name>
    <name type="common">Cassava</name>
    <name type="synonym">Jatropha manihot</name>
    <dbReference type="NCBI Taxonomy" id="3983"/>
    <lineage>
        <taxon>Eukaryota</taxon>
        <taxon>Viridiplantae</taxon>
        <taxon>Streptophyta</taxon>
        <taxon>Embryophyta</taxon>
        <taxon>Tracheophyta</taxon>
        <taxon>Spermatophyta</taxon>
        <taxon>Magnoliopsida</taxon>
        <taxon>eudicotyledons</taxon>
        <taxon>Gunneridae</taxon>
        <taxon>Pentapetalae</taxon>
        <taxon>rosids</taxon>
        <taxon>fabids</taxon>
        <taxon>Malpighiales</taxon>
        <taxon>Euphorbiaceae</taxon>
        <taxon>Crotonoideae</taxon>
        <taxon>Manihoteae</taxon>
        <taxon>Manihot</taxon>
    </lineage>
</organism>
<dbReference type="InterPro" id="IPR001471">
    <property type="entry name" value="AP2/ERF_dom"/>
</dbReference>
<evidence type="ECO:0000256" key="6">
    <source>
        <dbReference type="ARBA" id="ARBA00024343"/>
    </source>
</evidence>
<evidence type="ECO:0000313" key="9">
    <source>
        <dbReference type="EMBL" id="OAY33258.1"/>
    </source>
</evidence>
<dbReference type="PROSITE" id="PS51032">
    <property type="entry name" value="AP2_ERF"/>
    <property type="match status" value="1"/>
</dbReference>
<dbReference type="Proteomes" id="UP000091857">
    <property type="component" value="Chromosome 13"/>
</dbReference>
<dbReference type="GO" id="GO:0003677">
    <property type="term" value="F:DNA binding"/>
    <property type="evidence" value="ECO:0007669"/>
    <property type="project" value="UniProtKB-KW"/>
</dbReference>
<dbReference type="AlphaFoldDB" id="A0A2C9UPR3"/>
<dbReference type="PANTHER" id="PTHR31190">
    <property type="entry name" value="DNA-BINDING DOMAIN"/>
    <property type="match status" value="1"/>
</dbReference>
<evidence type="ECO:0000256" key="1">
    <source>
        <dbReference type="ARBA" id="ARBA00004123"/>
    </source>
</evidence>
<dbReference type="CDD" id="cd00018">
    <property type="entry name" value="AP2"/>
    <property type="match status" value="1"/>
</dbReference>
<keyword evidence="10" id="KW-1185">Reference proteome</keyword>
<dbReference type="FunFam" id="3.30.730.10:FF:000001">
    <property type="entry name" value="Ethylene-responsive transcription factor 2"/>
    <property type="match status" value="1"/>
</dbReference>
<dbReference type="SMR" id="A0A2C9UPR3"/>
<evidence type="ECO:0000313" key="10">
    <source>
        <dbReference type="Proteomes" id="UP000091857"/>
    </source>
</evidence>
<keyword evidence="2" id="KW-0805">Transcription regulation</keyword>
<keyword evidence="5" id="KW-0539">Nucleus</keyword>
<dbReference type="SUPFAM" id="SSF54171">
    <property type="entry name" value="DNA-binding domain"/>
    <property type="match status" value="1"/>
</dbReference>
<sequence>MASELCREREMSAMVSALIHVVTGKIPKPSSSEYSLCNEGANCSSSSSAGGGAKRPREADNGCQDFTKLSRPLVDDEFSHGRVTKDSKIAAAATTIIPPAEPMFTAIYEHNNTFQEEPMRKYRGVRQRPWGKWAAEIRDPFKASRVWLGTFDTAEAAARAYDEAALRFRGSKAKLNFPENVKLRPSTPNAHLMNSDSPNTLLSVPTSTQVPMVNSQVAGSGESVNHSQLVLGIGSYQRPAMNLYDKMVLPSSTASLHSQSSTFVGSTSSTFLLSSSLPHFFPPPSLGYLRRATNQSGGADTSGPSWSGSSHCSPSP</sequence>
<evidence type="ECO:0000256" key="3">
    <source>
        <dbReference type="ARBA" id="ARBA00023125"/>
    </source>
</evidence>
<dbReference type="GO" id="GO:0009873">
    <property type="term" value="P:ethylene-activated signaling pathway"/>
    <property type="evidence" value="ECO:0007669"/>
    <property type="project" value="InterPro"/>
</dbReference>
<evidence type="ECO:0000256" key="7">
    <source>
        <dbReference type="SAM" id="MobiDB-lite"/>
    </source>
</evidence>
<dbReference type="Gene3D" id="3.30.730.10">
    <property type="entry name" value="AP2/ERF domain"/>
    <property type="match status" value="1"/>
</dbReference>
<feature type="region of interest" description="Disordered" evidence="7">
    <location>
        <begin position="287"/>
        <end position="316"/>
    </location>
</feature>
<dbReference type="GO" id="GO:0003700">
    <property type="term" value="F:DNA-binding transcription factor activity"/>
    <property type="evidence" value="ECO:0007669"/>
    <property type="project" value="InterPro"/>
</dbReference>
<keyword evidence="4" id="KW-0804">Transcription</keyword>
<dbReference type="PRINTS" id="PR00367">
    <property type="entry name" value="ETHRSPELEMNT"/>
</dbReference>
<feature type="compositionally biased region" description="Low complexity" evidence="7">
    <location>
        <begin position="302"/>
        <end position="316"/>
    </location>
</feature>
<proteinExistence type="inferred from homology"/>
<dbReference type="InterPro" id="IPR044808">
    <property type="entry name" value="ERF_plant"/>
</dbReference>
<dbReference type="GO" id="GO:0005634">
    <property type="term" value="C:nucleus"/>
    <property type="evidence" value="ECO:0007669"/>
    <property type="project" value="UniProtKB-SubCell"/>
</dbReference>
<evidence type="ECO:0000256" key="2">
    <source>
        <dbReference type="ARBA" id="ARBA00023015"/>
    </source>
</evidence>
<dbReference type="Pfam" id="PF00847">
    <property type="entry name" value="AP2"/>
    <property type="match status" value="1"/>
</dbReference>
<keyword evidence="3" id="KW-0238">DNA-binding</keyword>
<name>A0A2C9UPR3_MANES</name>
<feature type="domain" description="AP2/ERF" evidence="8">
    <location>
        <begin position="121"/>
        <end position="178"/>
    </location>
</feature>
<comment type="caution">
    <text evidence="9">The sequence shown here is derived from an EMBL/GenBank/DDBJ whole genome shotgun (WGS) entry which is preliminary data.</text>
</comment>
<dbReference type="Gramene" id="Manes.13G081100.1.v8.1">
    <property type="protein sequence ID" value="Manes.13G081100.1.v8.1.CDS"/>
    <property type="gene ID" value="Manes.13G081100.v8.1"/>
</dbReference>
<dbReference type="STRING" id="3983.A0A2C9UPR3"/>
<dbReference type="EMBL" id="CM004399">
    <property type="protein sequence ID" value="OAY33258.1"/>
    <property type="molecule type" value="Genomic_DNA"/>
</dbReference>
<accession>A0A2C9UPR3</accession>
<protein>
    <recommendedName>
        <fullName evidence="8">AP2/ERF domain-containing protein</fullName>
    </recommendedName>
</protein>
<gene>
    <name evidence="9" type="ORF">MANES_13G081100v8</name>
</gene>